<dbReference type="Gene3D" id="2.60.40.2700">
    <property type="match status" value="1"/>
</dbReference>
<dbReference type="Gene3D" id="3.30.1120.10">
    <property type="match status" value="1"/>
</dbReference>
<dbReference type="Proteomes" id="UP000256478">
    <property type="component" value="Unassembled WGS sequence"/>
</dbReference>
<evidence type="ECO:0000256" key="1">
    <source>
        <dbReference type="ARBA" id="ARBA00008779"/>
    </source>
</evidence>
<dbReference type="InterPro" id="IPR050738">
    <property type="entry name" value="Sulfatase"/>
</dbReference>
<dbReference type="Gene3D" id="3.40.720.10">
    <property type="entry name" value="Alkaline Phosphatase, subunit A"/>
    <property type="match status" value="1"/>
</dbReference>
<evidence type="ECO:0000256" key="4">
    <source>
        <dbReference type="SAM" id="SignalP"/>
    </source>
</evidence>
<feature type="signal peptide" evidence="4">
    <location>
        <begin position="1"/>
        <end position="21"/>
    </location>
</feature>
<proteinExistence type="inferred from homology"/>
<gene>
    <name evidence="6" type="ORF">DXX93_02880</name>
</gene>
<comment type="similarity">
    <text evidence="1">Belongs to the sulfatase family.</text>
</comment>
<evidence type="ECO:0000256" key="3">
    <source>
        <dbReference type="SAM" id="MobiDB-lite"/>
    </source>
</evidence>
<reference evidence="6 7" key="1">
    <citation type="submission" date="2018-08" db="EMBL/GenBank/DDBJ databases">
        <title>Thalassotalea euphylliae genome.</title>
        <authorList>
            <person name="Summers S."/>
            <person name="Rice S.A."/>
            <person name="Freckelton M.L."/>
            <person name="Nedved B.T."/>
            <person name="Hadfield M.G."/>
        </authorList>
    </citation>
    <scope>NUCLEOTIDE SEQUENCE [LARGE SCALE GENOMIC DNA]</scope>
    <source>
        <strain evidence="6 7">H1</strain>
    </source>
</reference>
<dbReference type="PANTHER" id="PTHR42693:SF53">
    <property type="entry name" value="ENDO-4-O-SULFATASE"/>
    <property type="match status" value="1"/>
</dbReference>
<keyword evidence="4" id="KW-0732">Signal</keyword>
<feature type="compositionally biased region" description="Low complexity" evidence="3">
    <location>
        <begin position="32"/>
        <end position="54"/>
    </location>
</feature>
<comment type="caution">
    <text evidence="6">The sequence shown here is derived from an EMBL/GenBank/DDBJ whole genome shotgun (WGS) entry which is preliminary data.</text>
</comment>
<evidence type="ECO:0000259" key="5">
    <source>
        <dbReference type="Pfam" id="PF00884"/>
    </source>
</evidence>
<dbReference type="PANTHER" id="PTHR42693">
    <property type="entry name" value="ARYLSULFATASE FAMILY MEMBER"/>
    <property type="match status" value="1"/>
</dbReference>
<feature type="chain" id="PRO_5017574864" evidence="4">
    <location>
        <begin position="22"/>
        <end position="567"/>
    </location>
</feature>
<keyword evidence="2" id="KW-0378">Hydrolase</keyword>
<dbReference type="PROSITE" id="PS51257">
    <property type="entry name" value="PROKAR_LIPOPROTEIN"/>
    <property type="match status" value="1"/>
</dbReference>
<name>A0A3E0TM48_9GAMM</name>
<feature type="region of interest" description="Disordered" evidence="3">
    <location>
        <begin position="26"/>
        <end position="54"/>
    </location>
</feature>
<dbReference type="InterPro" id="IPR000917">
    <property type="entry name" value="Sulfatase_N"/>
</dbReference>
<organism evidence="6 7">
    <name type="scientific">Thalassotalea euphylliae</name>
    <dbReference type="NCBI Taxonomy" id="1655234"/>
    <lineage>
        <taxon>Bacteria</taxon>
        <taxon>Pseudomonadati</taxon>
        <taxon>Pseudomonadota</taxon>
        <taxon>Gammaproteobacteria</taxon>
        <taxon>Alteromonadales</taxon>
        <taxon>Colwelliaceae</taxon>
        <taxon>Thalassotalea</taxon>
    </lineage>
</organism>
<accession>A0A3E0TM48</accession>
<evidence type="ECO:0000313" key="6">
    <source>
        <dbReference type="EMBL" id="REL25596.1"/>
    </source>
</evidence>
<feature type="domain" description="Sulfatase N-terminal" evidence="5">
    <location>
        <begin position="156"/>
        <end position="462"/>
    </location>
</feature>
<dbReference type="EMBL" id="QUOU01000001">
    <property type="protein sequence ID" value="REL25596.1"/>
    <property type="molecule type" value="Genomic_DNA"/>
</dbReference>
<dbReference type="SUPFAM" id="SSF53649">
    <property type="entry name" value="Alkaline phosphatase-like"/>
    <property type="match status" value="1"/>
</dbReference>
<dbReference type="InterPro" id="IPR017850">
    <property type="entry name" value="Alkaline_phosphatase_core_sf"/>
</dbReference>
<evidence type="ECO:0000313" key="7">
    <source>
        <dbReference type="Proteomes" id="UP000256478"/>
    </source>
</evidence>
<dbReference type="GO" id="GO:0004065">
    <property type="term" value="F:arylsulfatase activity"/>
    <property type="evidence" value="ECO:0007669"/>
    <property type="project" value="TreeGrafter"/>
</dbReference>
<dbReference type="OrthoDB" id="9796530at2"/>
<dbReference type="Pfam" id="PF00884">
    <property type="entry name" value="Sulfatase"/>
    <property type="match status" value="1"/>
</dbReference>
<evidence type="ECO:0000256" key="2">
    <source>
        <dbReference type="ARBA" id="ARBA00022801"/>
    </source>
</evidence>
<dbReference type="AlphaFoldDB" id="A0A3E0TM48"/>
<protein>
    <submittedName>
        <fullName evidence="6">Sulfatase</fullName>
    </submittedName>
</protein>
<sequence>MVMNTRVLVAFYVLIFLSACGGGAGGSTEQVATPPDTTSPDTSTPPTTPANSAPTGSIILVGEAAVGQTLSLTQDLADVNGLGNFSYQWRRLLNGSHQVIASATAASYQITEQDIGASLSVQISYTDGDNFDEVVISPESTVVTTPDAVGNNAGKPNILLIIADDLGLDASAQHNLSIDLPMTPNLDALAARGLVFDNVWATPACTTTRGTMITGQHGIHSGIDFVPAVMDASTHTLQRQVKSLDSDYQTAVIGKWHLGGANPDLTHPTDSGVDYYAGTIAGTISDYFQWQLTEMGETSERTDYHTTGITDLAVDWLAEQNQQERPWFLWLAYVAPHSPFHLPPAELHTRSNLTGTASDIQSNRREYYLAAIEAMDSEIGRLLASLPDDERDNTLIIYLGDNGTPGGVIDAGVFSSSHSKNSLYEGGVRVPMLTAGFGVARENQREAALVNSTDIFATISQVVSAADSGQSDSLAAIQINESYSFYPLFTSAEPPLREFNYTEFIRDGVTGWAVRNQEYKLLALDGQPQALYQINQDINETQNLIDDDSLSAIVAELNAEGARIRGE</sequence>